<keyword evidence="3 7" id="KW-0813">Transport</keyword>
<evidence type="ECO:0000256" key="1">
    <source>
        <dbReference type="ARBA" id="ARBA00004141"/>
    </source>
</evidence>
<feature type="transmembrane region" description="Helical" evidence="9">
    <location>
        <begin position="346"/>
        <end position="364"/>
    </location>
</feature>
<dbReference type="PROSITE" id="PS50850">
    <property type="entry name" value="MFS"/>
    <property type="match status" value="1"/>
</dbReference>
<feature type="transmembrane region" description="Helical" evidence="9">
    <location>
        <begin position="153"/>
        <end position="173"/>
    </location>
</feature>
<keyword evidence="5 9" id="KW-1133">Transmembrane helix</keyword>
<dbReference type="EMBL" id="RIBY02000480">
    <property type="protein sequence ID" value="KAH9842071.1"/>
    <property type="molecule type" value="Genomic_DNA"/>
</dbReference>
<keyword evidence="12" id="KW-1185">Reference proteome</keyword>
<feature type="compositionally biased region" description="Basic and acidic residues" evidence="8">
    <location>
        <begin position="572"/>
        <end position="584"/>
    </location>
</feature>
<dbReference type="InterPro" id="IPR050360">
    <property type="entry name" value="MFS_Sugar_Transporters"/>
</dbReference>
<reference evidence="11 12" key="1">
    <citation type="journal article" date="2018" name="IMA Fungus">
        <title>IMA Genome-F 10: Nine draft genome sequences of Claviceps purpurea s.lat., including C. arundinis, C. humidiphila, and C. cf. spartinae, pseudomolecules for the pitch canker pathogen Fusarium circinatum, draft genome of Davidsoniella eucalypti, Grosmannia galeiformis, Quambalaria eucalypti, and Teratosphaeria destructans.</title>
        <authorList>
            <person name="Wingfield B.D."/>
            <person name="Liu M."/>
            <person name="Nguyen H.D."/>
            <person name="Lane F.A."/>
            <person name="Morgan S.W."/>
            <person name="De Vos L."/>
            <person name="Wilken P.M."/>
            <person name="Duong T.A."/>
            <person name="Aylward J."/>
            <person name="Coetzee M.P."/>
            <person name="Dadej K."/>
            <person name="De Beer Z.W."/>
            <person name="Findlay W."/>
            <person name="Havenga M."/>
            <person name="Kolarik M."/>
            <person name="Menzies J.G."/>
            <person name="Naidoo K."/>
            <person name="Pochopski O."/>
            <person name="Shoukouhi P."/>
            <person name="Santana Q.C."/>
            <person name="Seifert K.A."/>
            <person name="Soal N."/>
            <person name="Steenkamp E.T."/>
            <person name="Tatham C.T."/>
            <person name="van der Nest M.A."/>
            <person name="Wingfield M.J."/>
        </authorList>
    </citation>
    <scope>NUCLEOTIDE SEQUENCE [LARGE SCALE GENOMIC DNA]</scope>
    <source>
        <strain evidence="11">CMW44962</strain>
    </source>
</reference>
<accession>A0A9W7SYF4</accession>
<evidence type="ECO:0000256" key="5">
    <source>
        <dbReference type="ARBA" id="ARBA00022989"/>
    </source>
</evidence>
<dbReference type="AlphaFoldDB" id="A0A9W7SYF4"/>
<dbReference type="InterPro" id="IPR020846">
    <property type="entry name" value="MFS_dom"/>
</dbReference>
<dbReference type="NCBIfam" id="TIGR00879">
    <property type="entry name" value="SP"/>
    <property type="match status" value="1"/>
</dbReference>
<feature type="transmembrane region" description="Helical" evidence="9">
    <location>
        <begin position="314"/>
        <end position="334"/>
    </location>
</feature>
<dbReference type="InterPro" id="IPR036259">
    <property type="entry name" value="MFS_trans_sf"/>
</dbReference>
<keyword evidence="4 9" id="KW-0812">Transmembrane</keyword>
<feature type="transmembrane region" description="Helical" evidence="9">
    <location>
        <begin position="275"/>
        <end position="294"/>
    </location>
</feature>
<keyword evidence="6 9" id="KW-0472">Membrane</keyword>
<protein>
    <submittedName>
        <fullName evidence="11">Sugar porter family MFS transporter</fullName>
    </submittedName>
</protein>
<feature type="transmembrane region" description="Helical" evidence="9">
    <location>
        <begin position="439"/>
        <end position="457"/>
    </location>
</feature>
<evidence type="ECO:0000256" key="3">
    <source>
        <dbReference type="ARBA" id="ARBA00022448"/>
    </source>
</evidence>
<evidence type="ECO:0000256" key="6">
    <source>
        <dbReference type="ARBA" id="ARBA00023136"/>
    </source>
</evidence>
<evidence type="ECO:0000256" key="7">
    <source>
        <dbReference type="RuleBase" id="RU003346"/>
    </source>
</evidence>
<evidence type="ECO:0000313" key="12">
    <source>
        <dbReference type="Proteomes" id="UP001138500"/>
    </source>
</evidence>
<gene>
    <name evidence="11" type="ORF">Tdes44962_MAKER07731</name>
</gene>
<dbReference type="Proteomes" id="UP001138500">
    <property type="component" value="Unassembled WGS sequence"/>
</dbReference>
<feature type="transmembrane region" description="Helical" evidence="9">
    <location>
        <begin position="12"/>
        <end position="32"/>
    </location>
</feature>
<comment type="similarity">
    <text evidence="2 7">Belongs to the major facilitator superfamily. Sugar transporter (TC 2.A.1.1) family.</text>
</comment>
<feature type="transmembrane region" description="Helical" evidence="9">
    <location>
        <begin position="121"/>
        <end position="141"/>
    </location>
</feature>
<feature type="region of interest" description="Disordered" evidence="8">
    <location>
        <begin position="499"/>
        <end position="595"/>
    </location>
</feature>
<dbReference type="Pfam" id="PF00083">
    <property type="entry name" value="Sugar_tr"/>
    <property type="match status" value="1"/>
</dbReference>
<evidence type="ECO:0000256" key="9">
    <source>
        <dbReference type="SAM" id="Phobius"/>
    </source>
</evidence>
<evidence type="ECO:0000259" key="10">
    <source>
        <dbReference type="PROSITE" id="PS50850"/>
    </source>
</evidence>
<organism evidence="11 12">
    <name type="scientific">Teratosphaeria destructans</name>
    <dbReference type="NCBI Taxonomy" id="418781"/>
    <lineage>
        <taxon>Eukaryota</taxon>
        <taxon>Fungi</taxon>
        <taxon>Dikarya</taxon>
        <taxon>Ascomycota</taxon>
        <taxon>Pezizomycotina</taxon>
        <taxon>Dothideomycetes</taxon>
        <taxon>Dothideomycetidae</taxon>
        <taxon>Mycosphaerellales</taxon>
        <taxon>Teratosphaeriaceae</taxon>
        <taxon>Teratosphaeria</taxon>
    </lineage>
</organism>
<dbReference type="OrthoDB" id="6612291at2759"/>
<dbReference type="PANTHER" id="PTHR48022">
    <property type="entry name" value="PLASTIDIC GLUCOSE TRANSPORTER 4"/>
    <property type="match status" value="1"/>
</dbReference>
<reference evidence="11 12" key="2">
    <citation type="journal article" date="2021" name="Curr. Genet.">
        <title>Genetic response to nitrogen starvation in the aggressive Eucalyptus foliar pathogen Teratosphaeria destructans.</title>
        <authorList>
            <person name="Havenga M."/>
            <person name="Wingfield B.D."/>
            <person name="Wingfield M.J."/>
            <person name="Dreyer L.L."/>
            <person name="Roets F."/>
            <person name="Aylward J."/>
        </authorList>
    </citation>
    <scope>NUCLEOTIDE SEQUENCE [LARGE SCALE GENOMIC DNA]</scope>
    <source>
        <strain evidence="11">CMW44962</strain>
    </source>
</reference>
<evidence type="ECO:0000256" key="4">
    <source>
        <dbReference type="ARBA" id="ARBA00022692"/>
    </source>
</evidence>
<dbReference type="PANTHER" id="PTHR48022:SF68">
    <property type="entry name" value="MAJOR FACILITATOR SUPERFAMILY (MFS) PROFILE DOMAIN-CONTAINING PROTEIN-RELATED"/>
    <property type="match status" value="1"/>
</dbReference>
<dbReference type="InterPro" id="IPR003663">
    <property type="entry name" value="Sugar/inositol_transpt"/>
</dbReference>
<evidence type="ECO:0000256" key="8">
    <source>
        <dbReference type="SAM" id="MobiDB-lite"/>
    </source>
</evidence>
<dbReference type="PRINTS" id="PR00171">
    <property type="entry name" value="SUGRTRNSPORT"/>
</dbReference>
<feature type="domain" description="Major facilitator superfamily (MFS) profile" evidence="10">
    <location>
        <begin position="18"/>
        <end position="461"/>
    </location>
</feature>
<feature type="transmembrane region" description="Helical" evidence="9">
    <location>
        <begin position="408"/>
        <end position="433"/>
    </location>
</feature>
<dbReference type="SUPFAM" id="SSF103473">
    <property type="entry name" value="MFS general substrate transporter"/>
    <property type="match status" value="1"/>
</dbReference>
<feature type="transmembrane region" description="Helical" evidence="9">
    <location>
        <begin position="185"/>
        <end position="207"/>
    </location>
</feature>
<feature type="transmembrane region" description="Helical" evidence="9">
    <location>
        <begin position="370"/>
        <end position="396"/>
    </location>
</feature>
<proteinExistence type="inferred from homology"/>
<comment type="subcellular location">
    <subcellularLocation>
        <location evidence="1">Membrane</location>
        <topology evidence="1">Multi-pass membrane protein</topology>
    </subcellularLocation>
</comment>
<evidence type="ECO:0000313" key="11">
    <source>
        <dbReference type="EMBL" id="KAH9842071.1"/>
    </source>
</evidence>
<evidence type="ECO:0000256" key="2">
    <source>
        <dbReference type="ARBA" id="ARBA00010992"/>
    </source>
</evidence>
<name>A0A9W7SYF4_9PEZI</name>
<dbReference type="GO" id="GO:0016020">
    <property type="term" value="C:membrane"/>
    <property type="evidence" value="ECO:0007669"/>
    <property type="project" value="UniProtKB-SubCell"/>
</dbReference>
<sequence length="595" mass="65308">MAHTHYMGLSGSALRTAIGLVAGLCFVAFGYGQGDIGGLMVMSAFEDEFRQIDAALSPTLHTANLAGITVAVWNLGCFVGAMITIFVGDVLGRKGSIMFGLVLMTIGYIIQIASFSLGQYIAGRFVAGFGNGFIASTVPAWQAECLKTHRRGTLLLVSFGSCITAGLAIAYWMDYAFDFVSNQSVAWRTPIALGLIWMIVPLFILIWMPESPRYLILTGRETEAKSVFSALNELPPDGEDIHREFLMVKHTLLHMSSGGVAQAFKMGEYRYLHRTILAVLLQLMQQFTGVNVFMQYLGSMFRIQLHYKGSMSLLLASCCATEFFLASLVAVIGIDRFWGRRALTMFGAAGMCGCLVALAVLTWAATQETWYAMTAFLFLYCTFFSIGWQGMSWLWAVELIPLCTRGPANALATAMNWAANFTVVMTTPAMFTIIHYRTYIVYAVINAFIVPTIYFLYPETGYRSLEEVDVLFSEASTEKSPWLAVVKVAHNEPTWFDQGIGSHSSISDSQEKDQAKKHVSSGSDEGNWKAHPHDRHPSAASSESSPRRRDESSEGAADAPPDISASPPRKRSVSDHSRNGEKMRPNLSSLGPGAQ</sequence>
<feature type="transmembrane region" description="Helical" evidence="9">
    <location>
        <begin position="95"/>
        <end position="115"/>
    </location>
</feature>
<feature type="transmembrane region" description="Helical" evidence="9">
    <location>
        <begin position="65"/>
        <end position="88"/>
    </location>
</feature>
<dbReference type="InterPro" id="IPR005828">
    <property type="entry name" value="MFS_sugar_transport-like"/>
</dbReference>
<feature type="compositionally biased region" description="Low complexity" evidence="8">
    <location>
        <begin position="556"/>
        <end position="567"/>
    </location>
</feature>
<dbReference type="Gene3D" id="1.20.1250.20">
    <property type="entry name" value="MFS general substrate transporter like domains"/>
    <property type="match status" value="1"/>
</dbReference>
<comment type="caution">
    <text evidence="11">The sequence shown here is derived from an EMBL/GenBank/DDBJ whole genome shotgun (WGS) entry which is preliminary data.</text>
</comment>
<dbReference type="GO" id="GO:0005351">
    <property type="term" value="F:carbohydrate:proton symporter activity"/>
    <property type="evidence" value="ECO:0007669"/>
    <property type="project" value="TreeGrafter"/>
</dbReference>